<dbReference type="PANTHER" id="PTHR24369">
    <property type="entry name" value="ANTIGEN BSP, PUTATIVE-RELATED"/>
    <property type="match status" value="1"/>
</dbReference>
<dbReference type="InterPro" id="IPR003591">
    <property type="entry name" value="Leu-rich_rpt_typical-subtyp"/>
</dbReference>
<keyword evidence="6" id="KW-1185">Reference proteome</keyword>
<comment type="caution">
    <text evidence="5">The sequence shown here is derived from an EMBL/GenBank/DDBJ whole genome shotgun (WGS) entry which is preliminary data.</text>
</comment>
<dbReference type="PANTHER" id="PTHR24369:SF210">
    <property type="entry name" value="CHAOPTIN-RELATED"/>
    <property type="match status" value="1"/>
</dbReference>
<evidence type="ECO:0000256" key="3">
    <source>
        <dbReference type="ARBA" id="ARBA00022737"/>
    </source>
</evidence>
<evidence type="ECO:0000256" key="1">
    <source>
        <dbReference type="ARBA" id="ARBA00022614"/>
    </source>
</evidence>
<dbReference type="AlphaFoldDB" id="A0ABD3VJ43"/>
<proteinExistence type="predicted"/>
<dbReference type="Gene3D" id="3.80.10.10">
    <property type="entry name" value="Ribonuclease Inhibitor"/>
    <property type="match status" value="2"/>
</dbReference>
<dbReference type="SMART" id="SM00369">
    <property type="entry name" value="LRR_TYP"/>
    <property type="match status" value="3"/>
</dbReference>
<dbReference type="InterPro" id="IPR055414">
    <property type="entry name" value="LRR_R13L4/SHOC2-like"/>
</dbReference>
<evidence type="ECO:0000256" key="2">
    <source>
        <dbReference type="ARBA" id="ARBA00022729"/>
    </source>
</evidence>
<dbReference type="EMBL" id="JBJQND010000011">
    <property type="protein sequence ID" value="KAL3861605.1"/>
    <property type="molecule type" value="Genomic_DNA"/>
</dbReference>
<dbReference type="InterPro" id="IPR050541">
    <property type="entry name" value="LRR_TM_domain-containing"/>
</dbReference>
<evidence type="ECO:0000313" key="6">
    <source>
        <dbReference type="Proteomes" id="UP001634394"/>
    </source>
</evidence>
<dbReference type="Pfam" id="PF23598">
    <property type="entry name" value="LRR_14"/>
    <property type="match status" value="1"/>
</dbReference>
<gene>
    <name evidence="5" type="ORF">ACJMK2_007630</name>
</gene>
<accession>A0ABD3VJ43</accession>
<dbReference type="Proteomes" id="UP001634394">
    <property type="component" value="Unassembled WGS sequence"/>
</dbReference>
<keyword evidence="2" id="KW-0732">Signal</keyword>
<sequence>MNSNPVATCNDTIMLTLGRRLVSFGLGAKEMLTWPSGMKNFMLLRILHIHSINTDNLPPSAFQPFQGQLLQLHLVATKMTHLPHAICDMTSLTTLQLKDTSMSTSDSNSFFPQCSHNLTRLQQFYINHDDSLQHFPSLPKYLPNLQVVQVIDVQRLEFIREEDILESNTNLPFLKIEGCSLQHAPSAIAKFSKLQILSLRRNKLVTIDTFDFIDYPSLKQLDLSENPLMYVSPEAFANLTSLTVLSLSRTNITTLPRALAGISTLQTLEVENTKVECGCDLAWLKGWVNRINMTKLHGKCYQLDQDIAQFIQGDFSYC</sequence>
<dbReference type="SUPFAM" id="SSF52058">
    <property type="entry name" value="L domain-like"/>
    <property type="match status" value="1"/>
</dbReference>
<feature type="domain" description="Disease resistance R13L4/SHOC-2-like LRR" evidence="4">
    <location>
        <begin position="26"/>
        <end position="243"/>
    </location>
</feature>
<organism evidence="5 6">
    <name type="scientific">Sinanodonta woodiana</name>
    <name type="common">Chinese pond mussel</name>
    <name type="synonym">Anodonta woodiana</name>
    <dbReference type="NCBI Taxonomy" id="1069815"/>
    <lineage>
        <taxon>Eukaryota</taxon>
        <taxon>Metazoa</taxon>
        <taxon>Spiralia</taxon>
        <taxon>Lophotrochozoa</taxon>
        <taxon>Mollusca</taxon>
        <taxon>Bivalvia</taxon>
        <taxon>Autobranchia</taxon>
        <taxon>Heteroconchia</taxon>
        <taxon>Palaeoheterodonta</taxon>
        <taxon>Unionida</taxon>
        <taxon>Unionoidea</taxon>
        <taxon>Unionidae</taxon>
        <taxon>Unioninae</taxon>
        <taxon>Sinanodonta</taxon>
    </lineage>
</organism>
<keyword evidence="3" id="KW-0677">Repeat</keyword>
<evidence type="ECO:0000259" key="4">
    <source>
        <dbReference type="Pfam" id="PF23598"/>
    </source>
</evidence>
<dbReference type="InterPro" id="IPR032675">
    <property type="entry name" value="LRR_dom_sf"/>
</dbReference>
<reference evidence="5 6" key="1">
    <citation type="submission" date="2024-11" db="EMBL/GenBank/DDBJ databases">
        <title>Chromosome-level genome assembly of the freshwater bivalve Anodonta woodiana.</title>
        <authorList>
            <person name="Chen X."/>
        </authorList>
    </citation>
    <scope>NUCLEOTIDE SEQUENCE [LARGE SCALE GENOMIC DNA]</scope>
    <source>
        <strain evidence="5">MN2024</strain>
        <tissue evidence="5">Gills</tissue>
    </source>
</reference>
<protein>
    <recommendedName>
        <fullName evidence="4">Disease resistance R13L4/SHOC-2-like LRR domain-containing protein</fullName>
    </recommendedName>
</protein>
<name>A0ABD3VJ43_SINWO</name>
<keyword evidence="1" id="KW-0433">Leucine-rich repeat</keyword>
<evidence type="ECO:0000313" key="5">
    <source>
        <dbReference type="EMBL" id="KAL3861605.1"/>
    </source>
</evidence>